<evidence type="ECO:0000259" key="5">
    <source>
        <dbReference type="SMART" id="SM00534"/>
    </source>
</evidence>
<gene>
    <name evidence="6" type="ORF">NITINOP_0052</name>
</gene>
<organism evidence="6 7">
    <name type="scientific">Candidatus Nitrospira inopinata</name>
    <dbReference type="NCBI Taxonomy" id="1715989"/>
    <lineage>
        <taxon>Bacteria</taxon>
        <taxon>Pseudomonadati</taxon>
        <taxon>Nitrospirota</taxon>
        <taxon>Nitrospiria</taxon>
        <taxon>Nitrospirales</taxon>
        <taxon>Nitrospiraceae</taxon>
        <taxon>Nitrospira</taxon>
    </lineage>
</organism>
<dbReference type="InterPro" id="IPR045076">
    <property type="entry name" value="MutS"/>
</dbReference>
<evidence type="ECO:0000256" key="3">
    <source>
        <dbReference type="ARBA" id="ARBA00023125"/>
    </source>
</evidence>
<keyword evidence="4" id="KW-0812">Transmembrane</keyword>
<dbReference type="EMBL" id="LN885086">
    <property type="protein sequence ID" value="CUQ65029.1"/>
    <property type="molecule type" value="Genomic_DNA"/>
</dbReference>
<dbReference type="OrthoDB" id="9802448at2"/>
<dbReference type="RefSeq" id="WP_062481627.1">
    <property type="nucleotide sequence ID" value="NZ_LN885086.1"/>
</dbReference>
<feature type="domain" description="DNA mismatch repair proteins mutS family" evidence="5">
    <location>
        <begin position="435"/>
        <end position="615"/>
    </location>
</feature>
<keyword evidence="4" id="KW-0472">Membrane</keyword>
<dbReference type="GO" id="GO:0005524">
    <property type="term" value="F:ATP binding"/>
    <property type="evidence" value="ECO:0007669"/>
    <property type="project" value="UniProtKB-KW"/>
</dbReference>
<name>A0A0S4KMA2_9BACT</name>
<dbReference type="GO" id="GO:0140664">
    <property type="term" value="F:ATP-dependent DNA damage sensor activity"/>
    <property type="evidence" value="ECO:0007669"/>
    <property type="project" value="InterPro"/>
</dbReference>
<sequence>MEHPTPCNQSRTEHIHRLIGRIDRLIGRGSAASARITKWRLVIFVTGLVCVIALYRSAWYHIGNVTLAGFVGLFLVVAAYHNKLEGAIQRLKRWKEIKATHLARLTLDWSAIPARQWEVPPAHLYAKDLDLAGPHSLLHLLDTTISDQGRARLISWLLDQPPAIETWTKRQRLVRELARRPLFRDRLTLLAQLTGNEEINGRRLEAALLHPVGFPWLNVILAVQTTLACSTILLGLGALFGWIPGYWMFSFGTYVVIYFLTDQGEELLEHAVGLHHEMERLGTVLCYLEQQARLPASAFTETIAPLIDGHRAPSLHVKRVARTLHAISIKANPLAHLFMNALCPWDLWFARHLLLIQTAVRHHLPIWLDRLAEIEAACALANFADLHPDYAWPTLIQPETGQQATVASITAERLGHPLLPAGTRVPNDFRLEGLGSIHLITGSNMSGKSTFLRTVGLNVCLAQAGAPVCAAHFRWTWSRLACCIRIDDSLDAGLSFFYAEVKRLKMILDWTYNRTEPPVLFLIDEIFRGTNNRERLIGSRAYITALSQGHGFGLVSTHDLELTDLEKDIPSLLNLHFQETVSAGALQFDYHLRPGPCPTTNALRIMQLEGLPISTTTPLDNDD</sequence>
<dbReference type="GO" id="GO:0006298">
    <property type="term" value="P:mismatch repair"/>
    <property type="evidence" value="ECO:0007669"/>
    <property type="project" value="InterPro"/>
</dbReference>
<keyword evidence="4" id="KW-1133">Transmembrane helix</keyword>
<evidence type="ECO:0000256" key="2">
    <source>
        <dbReference type="ARBA" id="ARBA00022840"/>
    </source>
</evidence>
<dbReference type="Gene3D" id="3.40.50.300">
    <property type="entry name" value="P-loop containing nucleotide triphosphate hydrolases"/>
    <property type="match status" value="1"/>
</dbReference>
<keyword evidence="1" id="KW-0547">Nucleotide-binding</keyword>
<keyword evidence="3" id="KW-0238">DNA-binding</keyword>
<dbReference type="AlphaFoldDB" id="A0A0S4KMA2"/>
<dbReference type="SUPFAM" id="SSF52540">
    <property type="entry name" value="P-loop containing nucleoside triphosphate hydrolases"/>
    <property type="match status" value="1"/>
</dbReference>
<keyword evidence="7" id="KW-1185">Reference proteome</keyword>
<dbReference type="InterPro" id="IPR027417">
    <property type="entry name" value="P-loop_NTPase"/>
</dbReference>
<evidence type="ECO:0000256" key="4">
    <source>
        <dbReference type="SAM" id="Phobius"/>
    </source>
</evidence>
<dbReference type="STRING" id="1715989.NITINOP_0052"/>
<dbReference type="SMART" id="SM00534">
    <property type="entry name" value="MUTSac"/>
    <property type="match status" value="1"/>
</dbReference>
<dbReference type="KEGG" id="nio:NITINOP_0052"/>
<dbReference type="InterPro" id="IPR000432">
    <property type="entry name" value="DNA_mismatch_repair_MutS_C"/>
</dbReference>
<keyword evidence="2" id="KW-0067">ATP-binding</keyword>
<proteinExistence type="predicted"/>
<dbReference type="GO" id="GO:0030983">
    <property type="term" value="F:mismatched DNA binding"/>
    <property type="evidence" value="ECO:0007669"/>
    <property type="project" value="InterPro"/>
</dbReference>
<dbReference type="Pfam" id="PF00488">
    <property type="entry name" value="MutS_V"/>
    <property type="match status" value="1"/>
</dbReference>
<accession>A0A0S4KMA2</accession>
<dbReference type="GO" id="GO:0005829">
    <property type="term" value="C:cytosol"/>
    <property type="evidence" value="ECO:0007669"/>
    <property type="project" value="TreeGrafter"/>
</dbReference>
<reference evidence="7" key="1">
    <citation type="submission" date="2015-09" db="EMBL/GenBank/DDBJ databases">
        <authorList>
            <person name="Daims H."/>
        </authorList>
    </citation>
    <scope>NUCLEOTIDE SEQUENCE [LARGE SCALE GENOMIC DNA]</scope>
</reference>
<dbReference type="PANTHER" id="PTHR11361:SF99">
    <property type="entry name" value="DNA MISMATCH REPAIR PROTEIN"/>
    <property type="match status" value="1"/>
</dbReference>
<evidence type="ECO:0000313" key="6">
    <source>
        <dbReference type="EMBL" id="CUQ65029.1"/>
    </source>
</evidence>
<feature type="transmembrane region" description="Helical" evidence="4">
    <location>
        <begin position="61"/>
        <end position="80"/>
    </location>
</feature>
<dbReference type="Proteomes" id="UP000066284">
    <property type="component" value="Chromosome 1"/>
</dbReference>
<evidence type="ECO:0000313" key="7">
    <source>
        <dbReference type="Proteomes" id="UP000066284"/>
    </source>
</evidence>
<protein>
    <submittedName>
        <fullName evidence="6">Putative DNA mismatch repair protein, MutS family</fullName>
    </submittedName>
</protein>
<feature type="transmembrane region" description="Helical" evidence="4">
    <location>
        <begin position="38"/>
        <end position="55"/>
    </location>
</feature>
<dbReference type="InterPro" id="IPR036187">
    <property type="entry name" value="DNA_mismatch_repair_MutS_sf"/>
</dbReference>
<dbReference type="PANTHER" id="PTHR11361">
    <property type="entry name" value="DNA MISMATCH REPAIR PROTEIN MUTS FAMILY MEMBER"/>
    <property type="match status" value="1"/>
</dbReference>
<dbReference type="SUPFAM" id="SSF48334">
    <property type="entry name" value="DNA repair protein MutS, domain III"/>
    <property type="match status" value="1"/>
</dbReference>
<evidence type="ECO:0000256" key="1">
    <source>
        <dbReference type="ARBA" id="ARBA00022741"/>
    </source>
</evidence>